<evidence type="ECO:0000313" key="3">
    <source>
        <dbReference type="Proteomes" id="UP000010729"/>
    </source>
</evidence>
<name>N1V6W9_9MICC</name>
<feature type="region of interest" description="Disordered" evidence="1">
    <location>
        <begin position="80"/>
        <end position="102"/>
    </location>
</feature>
<sequence length="316" mass="34132">MENPDLPIEASIHFAIDVDITDPGELQSYAVTKAESPEHTELAATNLFAALAVAMDPLAVAADVPGVRILRGKVEPAQGHGVADQVLPSAGGEAEREPADTGIGGDAVATLLAASERAGGIELELLGYDPAAPEAERELSRHRARVLAGLLWHAGASMIDELFNDLDLLRDREPTAADIDETYVLDNLPPQYAHHYDARFAARFLTVCTDLTTNIAAGWKEPSCVAQELALRCLLAEAEFLADELDLDAELPANWVARLEQLFLQFADSMMLFDPAMDGFENDPDAIPEGAPSMKFEDWFKPFGPGHHVPPFAERG</sequence>
<organism evidence="2 3">
    <name type="scientific">Arthrobacter crystallopoietes BAB-32</name>
    <dbReference type="NCBI Taxonomy" id="1246476"/>
    <lineage>
        <taxon>Bacteria</taxon>
        <taxon>Bacillati</taxon>
        <taxon>Actinomycetota</taxon>
        <taxon>Actinomycetes</taxon>
        <taxon>Micrococcales</taxon>
        <taxon>Micrococcaceae</taxon>
        <taxon>Crystallibacter</taxon>
    </lineage>
</organism>
<accession>N1V6W9</accession>
<reference evidence="2 3" key="1">
    <citation type="journal article" date="2013" name="Genome Announc.">
        <title>Draft Genome Sequence of Arthrobacter crystallopoietes Strain BAB-32, Revealing Genes for Bioremediation.</title>
        <authorList>
            <person name="Joshi M.N."/>
            <person name="Pandit A.S."/>
            <person name="Sharma A."/>
            <person name="Pandya R.V."/>
            <person name="Desai S.M."/>
            <person name="Saxena A.K."/>
            <person name="Bagatharia S.B."/>
        </authorList>
    </citation>
    <scope>NUCLEOTIDE SEQUENCE [LARGE SCALE GENOMIC DNA]</scope>
    <source>
        <strain evidence="2 3">BAB-32</strain>
    </source>
</reference>
<proteinExistence type="predicted"/>
<protein>
    <submittedName>
        <fullName evidence="2">Uncharacterized protein</fullName>
    </submittedName>
</protein>
<dbReference type="OrthoDB" id="4929423at2"/>
<dbReference type="RefSeq" id="WP_005266772.1">
    <property type="nucleotide sequence ID" value="NZ_ANPE02000059.1"/>
</dbReference>
<dbReference type="AlphaFoldDB" id="N1V6W9"/>
<gene>
    <name evidence="2" type="ORF">D477_002096</name>
</gene>
<evidence type="ECO:0000313" key="2">
    <source>
        <dbReference type="EMBL" id="EMY35837.1"/>
    </source>
</evidence>
<comment type="caution">
    <text evidence="2">The sequence shown here is derived from an EMBL/GenBank/DDBJ whole genome shotgun (WGS) entry which is preliminary data.</text>
</comment>
<dbReference type="Proteomes" id="UP000010729">
    <property type="component" value="Unassembled WGS sequence"/>
</dbReference>
<dbReference type="EMBL" id="ANPE02000059">
    <property type="protein sequence ID" value="EMY35837.1"/>
    <property type="molecule type" value="Genomic_DNA"/>
</dbReference>
<evidence type="ECO:0000256" key="1">
    <source>
        <dbReference type="SAM" id="MobiDB-lite"/>
    </source>
</evidence>
<keyword evidence="3" id="KW-1185">Reference proteome</keyword>